<name>A0ABW2KUK3_9PROT</name>
<dbReference type="Pfam" id="PF00672">
    <property type="entry name" value="HAMP"/>
    <property type="match status" value="1"/>
</dbReference>
<evidence type="ECO:0000313" key="7">
    <source>
        <dbReference type="EMBL" id="MFC7332996.1"/>
    </source>
</evidence>
<dbReference type="PROSITE" id="PS50111">
    <property type="entry name" value="CHEMOTAXIS_TRANSDUC_2"/>
    <property type="match status" value="1"/>
</dbReference>
<accession>A0ABW2KUK3</accession>
<dbReference type="Pfam" id="PF05227">
    <property type="entry name" value="CHASE3"/>
    <property type="match status" value="1"/>
</dbReference>
<evidence type="ECO:0000259" key="5">
    <source>
        <dbReference type="PROSITE" id="PS50111"/>
    </source>
</evidence>
<evidence type="ECO:0000259" key="6">
    <source>
        <dbReference type="PROSITE" id="PS50885"/>
    </source>
</evidence>
<dbReference type="PANTHER" id="PTHR32089:SF112">
    <property type="entry name" value="LYSOZYME-LIKE PROTEIN-RELATED"/>
    <property type="match status" value="1"/>
</dbReference>
<sequence length="562" mass="58741">MSAYLANLSFIRKLIFGFSAVIAVVVLSGPFTWQAAGTIERAGRWTTHTYTVLDTLDDILAAMMNQETGLRGFLLAGREEFLAPYTAGTALLGTAVAEARRLTADNPAQQARLDALMADVRSWQSEIAEREIALMRDPATQEQARALESSGAGKRYMDAIRSKVEEIEQTERQLLGVRAAEQEAALASLRWTVVLSALGAALVAALMGGLLSRLIATPVAAMTQVMGRLAQGDRSIAVAGTDRRDEIGSMARAIEVFKRNAIEAARLTAEQEAERKAKEERAARIDGLLRQFQQTAQTVVDAVTAAAGELQGTATAMTGTARSTAERAGTVAAASKQASSNVQTVAAATEELTASIQEIGRQVSSSARIAGDAVAEAERMTTQIQQLVAASVQIGQVVELISSIAGQTNLLALNATIEAARAGDAGKGFAVVASEVKALATQTSRATEDIQAKVAEIQQATGSAQTAIVGIGQTIRRMSDIAAAIAAAVEEQTAATRDIARNVQEAARGTEEVSSTIAGVNEAAAEAGGMATRMLDASDGLARQSGVLRSEVAGFLDAVRAA</sequence>
<dbReference type="PROSITE" id="PS50885">
    <property type="entry name" value="HAMP"/>
    <property type="match status" value="1"/>
</dbReference>
<dbReference type="InterPro" id="IPR003660">
    <property type="entry name" value="HAMP_dom"/>
</dbReference>
<gene>
    <name evidence="7" type="ORF">ACFQPS_07455</name>
</gene>
<proteinExistence type="inferred from homology"/>
<dbReference type="Proteomes" id="UP001596456">
    <property type="component" value="Unassembled WGS sequence"/>
</dbReference>
<dbReference type="SUPFAM" id="SSF58104">
    <property type="entry name" value="Methyl-accepting chemotaxis protein (MCP) signaling domain"/>
    <property type="match status" value="1"/>
</dbReference>
<comment type="caution">
    <text evidence="7">The sequence shown here is derived from an EMBL/GenBank/DDBJ whole genome shotgun (WGS) entry which is preliminary data.</text>
</comment>
<evidence type="ECO:0000256" key="3">
    <source>
        <dbReference type="PROSITE-ProRule" id="PRU00284"/>
    </source>
</evidence>
<evidence type="ECO:0000256" key="4">
    <source>
        <dbReference type="SAM" id="Phobius"/>
    </source>
</evidence>
<dbReference type="SMART" id="SM00304">
    <property type="entry name" value="HAMP"/>
    <property type="match status" value="1"/>
</dbReference>
<organism evidence="7 8">
    <name type="scientific">Rhodocista pekingensis</name>
    <dbReference type="NCBI Taxonomy" id="201185"/>
    <lineage>
        <taxon>Bacteria</taxon>
        <taxon>Pseudomonadati</taxon>
        <taxon>Pseudomonadota</taxon>
        <taxon>Alphaproteobacteria</taxon>
        <taxon>Rhodospirillales</taxon>
        <taxon>Azospirillaceae</taxon>
        <taxon>Rhodocista</taxon>
    </lineage>
</organism>
<feature type="transmembrane region" description="Helical" evidence="4">
    <location>
        <begin position="193"/>
        <end position="216"/>
    </location>
</feature>
<dbReference type="RefSeq" id="WP_377357799.1">
    <property type="nucleotide sequence ID" value="NZ_JBHTCM010000009.1"/>
</dbReference>
<protein>
    <submittedName>
        <fullName evidence="7">Methyl-accepting chemotaxis protein</fullName>
    </submittedName>
</protein>
<keyword evidence="4" id="KW-1133">Transmembrane helix</keyword>
<dbReference type="CDD" id="cd06225">
    <property type="entry name" value="HAMP"/>
    <property type="match status" value="1"/>
</dbReference>
<keyword evidence="4" id="KW-0812">Transmembrane</keyword>
<evidence type="ECO:0000256" key="2">
    <source>
        <dbReference type="ARBA" id="ARBA00029447"/>
    </source>
</evidence>
<comment type="similarity">
    <text evidence="2">Belongs to the methyl-accepting chemotaxis (MCP) protein family.</text>
</comment>
<feature type="transmembrane region" description="Helical" evidence="4">
    <location>
        <begin position="14"/>
        <end position="33"/>
    </location>
</feature>
<dbReference type="EMBL" id="JBHTCM010000009">
    <property type="protein sequence ID" value="MFC7332996.1"/>
    <property type="molecule type" value="Genomic_DNA"/>
</dbReference>
<dbReference type="Pfam" id="PF00015">
    <property type="entry name" value="MCPsignal"/>
    <property type="match status" value="1"/>
</dbReference>
<feature type="domain" description="Methyl-accepting transducer" evidence="5">
    <location>
        <begin position="299"/>
        <end position="528"/>
    </location>
</feature>
<feature type="domain" description="HAMP" evidence="6">
    <location>
        <begin position="213"/>
        <end position="266"/>
    </location>
</feature>
<evidence type="ECO:0000256" key="1">
    <source>
        <dbReference type="ARBA" id="ARBA00023224"/>
    </source>
</evidence>
<dbReference type="PRINTS" id="PR00260">
    <property type="entry name" value="CHEMTRNSDUCR"/>
</dbReference>
<keyword evidence="1 3" id="KW-0807">Transducer</keyword>
<dbReference type="InterPro" id="IPR004090">
    <property type="entry name" value="Chemotax_Me-accpt_rcpt"/>
</dbReference>
<keyword evidence="8" id="KW-1185">Reference proteome</keyword>
<dbReference type="Gene3D" id="1.10.287.950">
    <property type="entry name" value="Methyl-accepting chemotaxis protein"/>
    <property type="match status" value="1"/>
</dbReference>
<dbReference type="Gene3D" id="6.10.340.10">
    <property type="match status" value="1"/>
</dbReference>
<dbReference type="InterPro" id="IPR004089">
    <property type="entry name" value="MCPsignal_dom"/>
</dbReference>
<dbReference type="SMART" id="SM00283">
    <property type="entry name" value="MA"/>
    <property type="match status" value="1"/>
</dbReference>
<dbReference type="CDD" id="cd19410">
    <property type="entry name" value="HK9-like_sensor"/>
    <property type="match status" value="1"/>
</dbReference>
<evidence type="ECO:0000313" key="8">
    <source>
        <dbReference type="Proteomes" id="UP001596456"/>
    </source>
</evidence>
<dbReference type="InterPro" id="IPR007891">
    <property type="entry name" value="CHASE3"/>
</dbReference>
<keyword evidence="4" id="KW-0472">Membrane</keyword>
<reference evidence="8" key="1">
    <citation type="journal article" date="2019" name="Int. J. Syst. Evol. Microbiol.">
        <title>The Global Catalogue of Microorganisms (GCM) 10K type strain sequencing project: providing services to taxonomists for standard genome sequencing and annotation.</title>
        <authorList>
            <consortium name="The Broad Institute Genomics Platform"/>
            <consortium name="The Broad Institute Genome Sequencing Center for Infectious Disease"/>
            <person name="Wu L."/>
            <person name="Ma J."/>
        </authorList>
    </citation>
    <scope>NUCLEOTIDE SEQUENCE [LARGE SCALE GENOMIC DNA]</scope>
    <source>
        <strain evidence="8">CGMCC 1.16275</strain>
    </source>
</reference>
<dbReference type="PANTHER" id="PTHR32089">
    <property type="entry name" value="METHYL-ACCEPTING CHEMOTAXIS PROTEIN MCPB"/>
    <property type="match status" value="1"/>
</dbReference>